<reference evidence="2" key="1">
    <citation type="submission" date="2018-05" db="EMBL/GenBank/DDBJ databases">
        <authorList>
            <person name="Lanie J.A."/>
            <person name="Ng W.-L."/>
            <person name="Kazmierczak K.M."/>
            <person name="Andrzejewski T.M."/>
            <person name="Davidsen T.M."/>
            <person name="Wayne K.J."/>
            <person name="Tettelin H."/>
            <person name="Glass J.I."/>
            <person name="Rusch D."/>
            <person name="Podicherti R."/>
            <person name="Tsui H.-C.T."/>
            <person name="Winkler M.E."/>
        </authorList>
    </citation>
    <scope>NUCLEOTIDE SEQUENCE</scope>
</reference>
<proteinExistence type="predicted"/>
<keyword evidence="1" id="KW-0812">Transmembrane</keyword>
<organism evidence="2">
    <name type="scientific">marine metagenome</name>
    <dbReference type="NCBI Taxonomy" id="408172"/>
    <lineage>
        <taxon>unclassified sequences</taxon>
        <taxon>metagenomes</taxon>
        <taxon>ecological metagenomes</taxon>
    </lineage>
</organism>
<dbReference type="AlphaFoldDB" id="A0A382RI57"/>
<gene>
    <name evidence="2" type="ORF">METZ01_LOCUS349699</name>
</gene>
<dbReference type="EMBL" id="UINC01121578">
    <property type="protein sequence ID" value="SVC96845.1"/>
    <property type="molecule type" value="Genomic_DNA"/>
</dbReference>
<keyword evidence="1" id="KW-1133">Transmembrane helix</keyword>
<name>A0A382RI57_9ZZZZ</name>
<protein>
    <submittedName>
        <fullName evidence="2">Uncharacterized protein</fullName>
    </submittedName>
</protein>
<feature type="transmembrane region" description="Helical" evidence="1">
    <location>
        <begin position="6"/>
        <end position="26"/>
    </location>
</feature>
<keyword evidence="1" id="KW-0472">Membrane</keyword>
<sequence length="63" mass="7708">METIAPLLTSKLLMAFLILVFIYNMVRRHNNKVRNRSTHARSRLKEHIRERQLSQWYEDQKEP</sequence>
<evidence type="ECO:0000256" key="1">
    <source>
        <dbReference type="SAM" id="Phobius"/>
    </source>
</evidence>
<accession>A0A382RI57</accession>
<evidence type="ECO:0000313" key="2">
    <source>
        <dbReference type="EMBL" id="SVC96845.1"/>
    </source>
</evidence>